<dbReference type="STRING" id="104259.A0A0F7TT66"/>
<keyword evidence="1" id="KW-0812">Transmembrane</keyword>
<dbReference type="Proteomes" id="UP000042958">
    <property type="component" value="Unassembled WGS sequence"/>
</dbReference>
<dbReference type="OrthoDB" id="3436553at2759"/>
<dbReference type="AlphaFoldDB" id="A0A0F7TT66"/>
<keyword evidence="1" id="KW-1133">Transmembrane helix</keyword>
<reference evidence="3" key="1">
    <citation type="journal article" date="2015" name="Genome Announc.">
        <title>Draft genome sequence of the fungus Penicillium brasilianum MG11.</title>
        <authorList>
            <person name="Horn F."/>
            <person name="Linde J."/>
            <person name="Mattern D.J."/>
            <person name="Walther G."/>
            <person name="Guthke R."/>
            <person name="Brakhage A.A."/>
            <person name="Valiante V."/>
        </authorList>
    </citation>
    <scope>NUCLEOTIDE SEQUENCE [LARGE SCALE GENOMIC DNA]</scope>
    <source>
        <strain evidence="3">MG11</strain>
    </source>
</reference>
<dbReference type="EMBL" id="CDHK01000006">
    <property type="protein sequence ID" value="CEJ58247.1"/>
    <property type="molecule type" value="Genomic_DNA"/>
</dbReference>
<keyword evidence="1" id="KW-0472">Membrane</keyword>
<evidence type="ECO:0000313" key="2">
    <source>
        <dbReference type="EMBL" id="CEJ58247.1"/>
    </source>
</evidence>
<feature type="transmembrane region" description="Helical" evidence="1">
    <location>
        <begin position="17"/>
        <end position="37"/>
    </location>
</feature>
<evidence type="ECO:0000313" key="3">
    <source>
        <dbReference type="Proteomes" id="UP000042958"/>
    </source>
</evidence>
<sequence length="121" mass="13287">MTQYPEYTPASSLGRELGITFAFIGACVVTMVIYLVIWRRIQLRTQDEDLARRKALKSRTAALSDTLSTTNGLHSSRKLSAIPGSGGDRVYDKVVNRYAVSGDRVHGLGMEVGREGRGDLL</sequence>
<name>A0A0F7TT66_PENBI</name>
<protein>
    <submittedName>
        <fullName evidence="2">Uncharacterized protein</fullName>
    </submittedName>
</protein>
<keyword evidence="3" id="KW-1185">Reference proteome</keyword>
<organism evidence="2 3">
    <name type="scientific">Penicillium brasilianum</name>
    <dbReference type="NCBI Taxonomy" id="104259"/>
    <lineage>
        <taxon>Eukaryota</taxon>
        <taxon>Fungi</taxon>
        <taxon>Dikarya</taxon>
        <taxon>Ascomycota</taxon>
        <taxon>Pezizomycotina</taxon>
        <taxon>Eurotiomycetes</taxon>
        <taxon>Eurotiomycetidae</taxon>
        <taxon>Eurotiales</taxon>
        <taxon>Aspergillaceae</taxon>
        <taxon>Penicillium</taxon>
    </lineage>
</organism>
<proteinExistence type="predicted"/>
<gene>
    <name evidence="2" type="ORF">PMG11_06911</name>
</gene>
<evidence type="ECO:0000256" key="1">
    <source>
        <dbReference type="SAM" id="Phobius"/>
    </source>
</evidence>
<accession>A0A0F7TT66</accession>